<evidence type="ECO:0000256" key="3">
    <source>
        <dbReference type="ARBA" id="ARBA00022692"/>
    </source>
</evidence>
<keyword evidence="2" id="KW-1003">Cell membrane</keyword>
<dbReference type="RefSeq" id="WP_377938834.1">
    <property type="nucleotide sequence ID" value="NZ_JBHTHQ010000021.1"/>
</dbReference>
<feature type="transmembrane region" description="Helical" evidence="7">
    <location>
        <begin position="418"/>
        <end position="437"/>
    </location>
</feature>
<feature type="transmembrane region" description="Helical" evidence="7">
    <location>
        <begin position="469"/>
        <end position="487"/>
    </location>
</feature>
<feature type="transmembrane region" description="Helical" evidence="7">
    <location>
        <begin position="379"/>
        <end position="403"/>
    </location>
</feature>
<feature type="transmembrane region" description="Helical" evidence="7">
    <location>
        <begin position="322"/>
        <end position="350"/>
    </location>
</feature>
<feature type="transmembrane region" description="Helical" evidence="7">
    <location>
        <begin position="20"/>
        <end position="44"/>
    </location>
</feature>
<dbReference type="InterPro" id="IPR003838">
    <property type="entry name" value="ABC3_permease_C"/>
</dbReference>
<gene>
    <name evidence="9" type="ORF">ACFQY8_05195</name>
</gene>
<dbReference type="Pfam" id="PF02687">
    <property type="entry name" value="FtsX"/>
    <property type="match status" value="2"/>
</dbReference>
<evidence type="ECO:0000313" key="10">
    <source>
        <dbReference type="Proteomes" id="UP001597036"/>
    </source>
</evidence>
<feature type="transmembrane region" description="Helical" evidence="7">
    <location>
        <begin position="499"/>
        <end position="523"/>
    </location>
</feature>
<dbReference type="InterPro" id="IPR050250">
    <property type="entry name" value="Macrolide_Exporter_MacB"/>
</dbReference>
<evidence type="ECO:0000256" key="2">
    <source>
        <dbReference type="ARBA" id="ARBA00022475"/>
    </source>
</evidence>
<proteinExistence type="inferred from homology"/>
<comment type="caution">
    <text evidence="9">The sequence shown here is derived from an EMBL/GenBank/DDBJ whole genome shotgun (WGS) entry which is preliminary data.</text>
</comment>
<evidence type="ECO:0000256" key="1">
    <source>
        <dbReference type="ARBA" id="ARBA00004651"/>
    </source>
</evidence>
<comment type="similarity">
    <text evidence="6">Belongs to the ABC-4 integral membrane protein family.</text>
</comment>
<keyword evidence="10" id="KW-1185">Reference proteome</keyword>
<dbReference type="PANTHER" id="PTHR30572:SF4">
    <property type="entry name" value="ABC TRANSPORTER PERMEASE YTRF"/>
    <property type="match status" value="1"/>
</dbReference>
<keyword evidence="5 7" id="KW-0472">Membrane</keyword>
<feature type="domain" description="ABC3 transporter permease C-terminal" evidence="8">
    <location>
        <begin position="328"/>
        <end position="448"/>
    </location>
</feature>
<sequence>MASPINKLMGANLRHHASRYVSTAIAVTIAATFVVMALTLVGGVTKQYMQTIENSTQGTAAVVSVTKNMEGNDTGNGASATQSADYERSVIAALQSIDGVKDVVPSTESLTSGNAASVPEGTGDGSSIAISASGDGNTYNYAGAAVFLTQVDGIDYGEQVTYVQTSPLYTPSVISGKLPAASNEVALDASEAKSMKVKLGDTISVRSSGLSAESVKTKTTIKVVGILASSKFRRNSAVMTREGVIKVAGENTNSYKVIPTDSHLYSPRATAASQEKIVKEIQSRLQAQKNRAKEYGYTFAVVPSSRLVSDASKSAQAVVTPMLAASLIFPLIAAFVAAIIVGTTFQVIALQRRRELALLRAVGAQARQVRALIFRETSLAGIISSFIGVAIGSVVGACILLYLEVAATLPLAFAMLPWKWIGVTWVVSSLITIIVGVTPARRASSVSPLSALAPVESVQEEKRSHRVRIVLGLILLAISVVGIIYGLRMPQKTSTEIYARFGLVFISTLVCWIAVMILFTVVLPRIIYYCGAFVRTPVGRLARENVVRNPSRTASTGIAVIIGVVLMTTISVGVASVRYTITNYFNVTMPIDVTVGAQTGGFLSDKQISQLESFKYKEKSIVRKGTLAAIKGEDQAFATVIGQGDINSIARSHVKTVANGTVHVAKGDSLAEKKTVTLCFLPTSLDTKNLEDPSSVGQHISAASCKKYAVVKDGNVDIGKAVLSDHDMNQVTSDTRAIEVNMRISDKATYLEVLKEFGKIDGIYENGGFITRGIFTQILDIIVQVFLALLAVAVVISLVGVANTLGLSVVERTRENGLLRALGLSRGQMKWLLVWESFLTSFISTIVGMVLGVIFAVIGMYTLPLEDLAGGIHIAFNWTQMVGLLAIIVVASVIAAWLPGRRAAKVSPVEALAHD</sequence>
<evidence type="ECO:0000256" key="5">
    <source>
        <dbReference type="ARBA" id="ARBA00023136"/>
    </source>
</evidence>
<organism evidence="9 10">
    <name type="scientific">Alloscardovia venturai</name>
    <dbReference type="NCBI Taxonomy" id="1769421"/>
    <lineage>
        <taxon>Bacteria</taxon>
        <taxon>Bacillati</taxon>
        <taxon>Actinomycetota</taxon>
        <taxon>Actinomycetes</taxon>
        <taxon>Bifidobacteriales</taxon>
        <taxon>Bifidobacteriaceae</taxon>
        <taxon>Alloscardovia</taxon>
    </lineage>
</organism>
<protein>
    <submittedName>
        <fullName evidence="9">ABC transporter permease</fullName>
    </submittedName>
</protein>
<dbReference type="Proteomes" id="UP001597036">
    <property type="component" value="Unassembled WGS sequence"/>
</dbReference>
<evidence type="ECO:0000256" key="4">
    <source>
        <dbReference type="ARBA" id="ARBA00022989"/>
    </source>
</evidence>
<evidence type="ECO:0000313" key="9">
    <source>
        <dbReference type="EMBL" id="MFD0705139.1"/>
    </source>
</evidence>
<feature type="transmembrane region" description="Helical" evidence="7">
    <location>
        <begin position="558"/>
        <end position="581"/>
    </location>
</feature>
<evidence type="ECO:0000256" key="7">
    <source>
        <dbReference type="SAM" id="Phobius"/>
    </source>
</evidence>
<keyword evidence="3 7" id="KW-0812">Transmembrane</keyword>
<name>A0ABW2Y7B3_9BIFI</name>
<feature type="transmembrane region" description="Helical" evidence="7">
    <location>
        <begin position="831"/>
        <end position="858"/>
    </location>
</feature>
<feature type="domain" description="ABC3 transporter permease C-terminal" evidence="8">
    <location>
        <begin position="789"/>
        <end position="908"/>
    </location>
</feature>
<feature type="transmembrane region" description="Helical" evidence="7">
    <location>
        <begin position="781"/>
        <end position="810"/>
    </location>
</feature>
<comment type="subcellular location">
    <subcellularLocation>
        <location evidence="1">Cell membrane</location>
        <topology evidence="1">Multi-pass membrane protein</topology>
    </subcellularLocation>
</comment>
<accession>A0ABW2Y7B3</accession>
<feature type="transmembrane region" description="Helical" evidence="7">
    <location>
        <begin position="878"/>
        <end position="898"/>
    </location>
</feature>
<reference evidence="10" key="1">
    <citation type="journal article" date="2019" name="Int. J. Syst. Evol. Microbiol.">
        <title>The Global Catalogue of Microorganisms (GCM) 10K type strain sequencing project: providing services to taxonomists for standard genome sequencing and annotation.</title>
        <authorList>
            <consortium name="The Broad Institute Genomics Platform"/>
            <consortium name="The Broad Institute Genome Sequencing Center for Infectious Disease"/>
            <person name="Wu L."/>
            <person name="Ma J."/>
        </authorList>
    </citation>
    <scope>NUCLEOTIDE SEQUENCE [LARGE SCALE GENOMIC DNA]</scope>
    <source>
        <strain evidence="10">CCM 8604</strain>
    </source>
</reference>
<evidence type="ECO:0000256" key="6">
    <source>
        <dbReference type="ARBA" id="ARBA00038076"/>
    </source>
</evidence>
<dbReference type="EMBL" id="JBHTHQ010000021">
    <property type="protein sequence ID" value="MFD0705139.1"/>
    <property type="molecule type" value="Genomic_DNA"/>
</dbReference>
<keyword evidence="4 7" id="KW-1133">Transmembrane helix</keyword>
<dbReference type="PANTHER" id="PTHR30572">
    <property type="entry name" value="MEMBRANE COMPONENT OF TRANSPORTER-RELATED"/>
    <property type="match status" value="1"/>
</dbReference>
<evidence type="ECO:0000259" key="8">
    <source>
        <dbReference type="Pfam" id="PF02687"/>
    </source>
</evidence>